<dbReference type="EMBL" id="CP095072">
    <property type="protein sequence ID" value="UOQ49079.1"/>
    <property type="molecule type" value="Genomic_DNA"/>
</dbReference>
<organism evidence="2 3">
    <name type="scientific">Gracilibacillus caseinilyticus</name>
    <dbReference type="NCBI Taxonomy" id="2932256"/>
    <lineage>
        <taxon>Bacteria</taxon>
        <taxon>Bacillati</taxon>
        <taxon>Bacillota</taxon>
        <taxon>Bacilli</taxon>
        <taxon>Bacillales</taxon>
        <taxon>Bacillaceae</taxon>
        <taxon>Gracilibacillus</taxon>
    </lineage>
</organism>
<feature type="transmembrane region" description="Helical" evidence="1">
    <location>
        <begin position="89"/>
        <end position="110"/>
    </location>
</feature>
<reference evidence="2 3" key="1">
    <citation type="submission" date="2022-04" db="EMBL/GenBank/DDBJ databases">
        <title>Gracilibacillus sp. isolated from saltern.</title>
        <authorList>
            <person name="Won M."/>
            <person name="Lee C.-M."/>
            <person name="Woen H.-Y."/>
            <person name="Kwon S.-W."/>
        </authorList>
    </citation>
    <scope>NUCLEOTIDE SEQUENCE [LARGE SCALE GENOMIC DNA]</scope>
    <source>
        <strain evidence="2 3">SSWR10-1</strain>
    </source>
</reference>
<proteinExistence type="predicted"/>
<keyword evidence="1" id="KW-0812">Transmembrane</keyword>
<feature type="transmembrane region" description="Helical" evidence="1">
    <location>
        <begin position="116"/>
        <end position="135"/>
    </location>
</feature>
<keyword evidence="1" id="KW-1133">Transmembrane helix</keyword>
<evidence type="ECO:0000256" key="1">
    <source>
        <dbReference type="SAM" id="Phobius"/>
    </source>
</evidence>
<feature type="transmembrane region" description="Helical" evidence="1">
    <location>
        <begin position="55"/>
        <end position="77"/>
    </location>
</feature>
<keyword evidence="1" id="KW-0472">Membrane</keyword>
<evidence type="ECO:0000313" key="3">
    <source>
        <dbReference type="Proteomes" id="UP000831782"/>
    </source>
</evidence>
<dbReference type="RefSeq" id="WP_244720580.1">
    <property type="nucleotide sequence ID" value="NZ_CP095072.1"/>
</dbReference>
<feature type="transmembrane region" description="Helical" evidence="1">
    <location>
        <begin position="6"/>
        <end position="23"/>
    </location>
</feature>
<sequence length="152" mass="17267">MDWTLTIAGLVVIVYIIHPWFDIQTFQKVIGITFFLELFYLTGHYLMAWPFPTPLVLVQLFVVSGLGVMLGVVFSRIWPLPLEKGFERIIRTFLIVIPSLGLGMGLQVLLQGTQPTQAIYLLFALAAWLGSGRFVREDKELPIQQKRVESTT</sequence>
<dbReference type="Proteomes" id="UP000831782">
    <property type="component" value="Chromosome"/>
</dbReference>
<protein>
    <submittedName>
        <fullName evidence="2">Uncharacterized protein</fullName>
    </submittedName>
</protein>
<name>A0ABY4EZK8_9BACI</name>
<feature type="transmembrane region" description="Helical" evidence="1">
    <location>
        <begin position="30"/>
        <end position="49"/>
    </location>
</feature>
<gene>
    <name evidence="2" type="ORF">MUN88_02760</name>
</gene>
<accession>A0ABY4EZK8</accession>
<evidence type="ECO:0000313" key="2">
    <source>
        <dbReference type="EMBL" id="UOQ49079.1"/>
    </source>
</evidence>
<keyword evidence="3" id="KW-1185">Reference proteome</keyword>